<accession>A0A9W7XG68</accession>
<keyword evidence="8" id="KW-1185">Reference proteome</keyword>
<evidence type="ECO:0000256" key="1">
    <source>
        <dbReference type="ARBA" id="ARBA00004245"/>
    </source>
</evidence>
<keyword evidence="3" id="KW-0009">Actin-binding</keyword>
<protein>
    <recommendedName>
        <fullName evidence="6">ADF-H domain-containing protein</fullName>
    </recommendedName>
</protein>
<dbReference type="GO" id="GO:0005884">
    <property type="term" value="C:actin filament"/>
    <property type="evidence" value="ECO:0007669"/>
    <property type="project" value="TreeGrafter"/>
</dbReference>
<evidence type="ECO:0000256" key="4">
    <source>
        <dbReference type="ARBA" id="ARBA00023212"/>
    </source>
</evidence>
<comment type="caution">
    <text evidence="7">The sequence shown here is derived from an EMBL/GenBank/DDBJ whole genome shotgun (WGS) entry which is preliminary data.</text>
</comment>
<dbReference type="AlphaFoldDB" id="A0A9W7XG68"/>
<evidence type="ECO:0000313" key="7">
    <source>
        <dbReference type="EMBL" id="KAJ1642144.1"/>
    </source>
</evidence>
<evidence type="ECO:0000256" key="5">
    <source>
        <dbReference type="ARBA" id="ARBA00038052"/>
    </source>
</evidence>
<dbReference type="FunFam" id="3.40.20.10:FF:000018">
    <property type="entry name" value="Coactosin-like 1"/>
    <property type="match status" value="1"/>
</dbReference>
<dbReference type="SUPFAM" id="SSF55753">
    <property type="entry name" value="Actin depolymerizing proteins"/>
    <property type="match status" value="1"/>
</dbReference>
<evidence type="ECO:0000313" key="8">
    <source>
        <dbReference type="Proteomes" id="UP001145021"/>
    </source>
</evidence>
<dbReference type="Pfam" id="PF00241">
    <property type="entry name" value="Cofilin_ADF"/>
    <property type="match status" value="1"/>
</dbReference>
<dbReference type="GO" id="GO:0051015">
    <property type="term" value="F:actin filament binding"/>
    <property type="evidence" value="ECO:0007669"/>
    <property type="project" value="TreeGrafter"/>
</dbReference>
<comment type="subcellular location">
    <subcellularLocation>
        <location evidence="1">Cytoplasm</location>
        <location evidence="1">Cytoskeleton</location>
    </subcellularLocation>
</comment>
<name>A0A9W7XG68_9FUNG</name>
<proteinExistence type="inferred from homology"/>
<keyword evidence="2" id="KW-0963">Cytoplasm</keyword>
<gene>
    <name evidence="7" type="ORF">LPJ64_005979</name>
</gene>
<keyword evidence="4" id="KW-0206">Cytoskeleton</keyword>
<dbReference type="InterPro" id="IPR002108">
    <property type="entry name" value="ADF-H"/>
</dbReference>
<dbReference type="GO" id="GO:0030833">
    <property type="term" value="P:regulation of actin filament polymerization"/>
    <property type="evidence" value="ECO:0007669"/>
    <property type="project" value="TreeGrafter"/>
</dbReference>
<dbReference type="Gene3D" id="3.40.20.10">
    <property type="entry name" value="Severin"/>
    <property type="match status" value="1"/>
</dbReference>
<dbReference type="PROSITE" id="PS51263">
    <property type="entry name" value="ADF_H"/>
    <property type="match status" value="1"/>
</dbReference>
<dbReference type="GO" id="GO:0030864">
    <property type="term" value="C:cortical actin cytoskeleton"/>
    <property type="evidence" value="ECO:0007669"/>
    <property type="project" value="TreeGrafter"/>
</dbReference>
<dbReference type="CDD" id="cd11282">
    <property type="entry name" value="ADF_coactosin_like"/>
    <property type="match status" value="1"/>
</dbReference>
<dbReference type="GO" id="GO:0030427">
    <property type="term" value="C:site of polarized growth"/>
    <property type="evidence" value="ECO:0007669"/>
    <property type="project" value="TreeGrafter"/>
</dbReference>
<dbReference type="EMBL" id="JANBOH010000469">
    <property type="protein sequence ID" value="KAJ1642144.1"/>
    <property type="molecule type" value="Genomic_DNA"/>
</dbReference>
<evidence type="ECO:0000259" key="6">
    <source>
        <dbReference type="PROSITE" id="PS51263"/>
    </source>
</evidence>
<sequence>MSICSAPEIHEAYEDVRNDKTETNWLLLEFLGSRKDELKVASTGSDGLDGLTKNLKQDSAAFGYIRMVMANDELSQRTKFVLLTWCGPNTPVMRKAKLSVQKADVKTVLRAFSIEVAASDSSELEEESLMLQLKRAGGANYDRQASAY</sequence>
<feature type="domain" description="ADF-H" evidence="6">
    <location>
        <begin position="1"/>
        <end position="134"/>
    </location>
</feature>
<dbReference type="InterPro" id="IPR029006">
    <property type="entry name" value="ADF-H/Gelsolin-like_dom_sf"/>
</dbReference>
<dbReference type="SMART" id="SM00102">
    <property type="entry name" value="ADF"/>
    <property type="match status" value="1"/>
</dbReference>
<reference evidence="7" key="1">
    <citation type="submission" date="2022-07" db="EMBL/GenBank/DDBJ databases">
        <title>Phylogenomic reconstructions and comparative analyses of Kickxellomycotina fungi.</title>
        <authorList>
            <person name="Reynolds N.K."/>
            <person name="Stajich J.E."/>
            <person name="Barry K."/>
            <person name="Grigoriev I.V."/>
            <person name="Crous P."/>
            <person name="Smith M.E."/>
        </authorList>
    </citation>
    <scope>NUCLEOTIDE SEQUENCE</scope>
    <source>
        <strain evidence="7">NBRC 105413</strain>
    </source>
</reference>
<dbReference type="PANTHER" id="PTHR10829:SF56">
    <property type="entry name" value="ADF-H DOMAIN-CONTAINING PROTEIN"/>
    <property type="match status" value="1"/>
</dbReference>
<organism evidence="7 8">
    <name type="scientific">Coemansia asiatica</name>
    <dbReference type="NCBI Taxonomy" id="1052880"/>
    <lineage>
        <taxon>Eukaryota</taxon>
        <taxon>Fungi</taxon>
        <taxon>Fungi incertae sedis</taxon>
        <taxon>Zoopagomycota</taxon>
        <taxon>Kickxellomycotina</taxon>
        <taxon>Kickxellomycetes</taxon>
        <taxon>Kickxellales</taxon>
        <taxon>Kickxellaceae</taxon>
        <taxon>Coemansia</taxon>
    </lineage>
</organism>
<dbReference type="Proteomes" id="UP001145021">
    <property type="component" value="Unassembled WGS sequence"/>
</dbReference>
<dbReference type="PANTHER" id="PTHR10829">
    <property type="entry name" value="CORTACTIN AND DREBRIN"/>
    <property type="match status" value="1"/>
</dbReference>
<evidence type="ECO:0000256" key="3">
    <source>
        <dbReference type="ARBA" id="ARBA00023203"/>
    </source>
</evidence>
<comment type="similarity">
    <text evidence="5">Belongs to the actin-binding proteins ADF family. Coactosin subfamily.</text>
</comment>
<evidence type="ECO:0000256" key="2">
    <source>
        <dbReference type="ARBA" id="ARBA00022490"/>
    </source>
</evidence>